<protein>
    <submittedName>
        <fullName evidence="1">9345_t:CDS:1</fullName>
    </submittedName>
</protein>
<organism evidence="1 2">
    <name type="scientific">Dentiscutata heterogama</name>
    <dbReference type="NCBI Taxonomy" id="1316150"/>
    <lineage>
        <taxon>Eukaryota</taxon>
        <taxon>Fungi</taxon>
        <taxon>Fungi incertae sedis</taxon>
        <taxon>Mucoromycota</taxon>
        <taxon>Glomeromycotina</taxon>
        <taxon>Glomeromycetes</taxon>
        <taxon>Diversisporales</taxon>
        <taxon>Gigasporaceae</taxon>
        <taxon>Dentiscutata</taxon>
    </lineage>
</organism>
<evidence type="ECO:0000313" key="2">
    <source>
        <dbReference type="Proteomes" id="UP000789702"/>
    </source>
</evidence>
<sequence length="93" mass="9767">CDKRTINCSILCKLPGSIPENCALQDTCTISTSIVSSDSASCVFKNVTGQSNCVSGIVASNCNYISCSEDLNCGLNDCECSGEPYGTITCTYK</sequence>
<dbReference type="Proteomes" id="UP000789702">
    <property type="component" value="Unassembled WGS sequence"/>
</dbReference>
<accession>A0ACA9LB78</accession>
<dbReference type="EMBL" id="CAJVPU010003382">
    <property type="protein sequence ID" value="CAG8517315.1"/>
    <property type="molecule type" value="Genomic_DNA"/>
</dbReference>
<gene>
    <name evidence="1" type="ORF">DHETER_LOCUS3745</name>
</gene>
<keyword evidence="2" id="KW-1185">Reference proteome</keyword>
<name>A0ACA9LB78_9GLOM</name>
<comment type="caution">
    <text evidence="1">The sequence shown here is derived from an EMBL/GenBank/DDBJ whole genome shotgun (WGS) entry which is preliminary data.</text>
</comment>
<feature type="non-terminal residue" evidence="1">
    <location>
        <position position="1"/>
    </location>
</feature>
<reference evidence="1" key="1">
    <citation type="submission" date="2021-06" db="EMBL/GenBank/DDBJ databases">
        <authorList>
            <person name="Kallberg Y."/>
            <person name="Tangrot J."/>
            <person name="Rosling A."/>
        </authorList>
    </citation>
    <scope>NUCLEOTIDE SEQUENCE</scope>
    <source>
        <strain evidence="1">IL203A</strain>
    </source>
</reference>
<evidence type="ECO:0000313" key="1">
    <source>
        <dbReference type="EMBL" id="CAG8517315.1"/>
    </source>
</evidence>
<proteinExistence type="predicted"/>